<proteinExistence type="predicted"/>
<evidence type="ECO:0000259" key="2">
    <source>
        <dbReference type="SMART" id="SM00460"/>
    </source>
</evidence>
<gene>
    <name evidence="3" type="ORF">IAC59_01690</name>
</gene>
<keyword evidence="1" id="KW-0732">Signal</keyword>
<evidence type="ECO:0000313" key="3">
    <source>
        <dbReference type="EMBL" id="HIU45955.1"/>
    </source>
</evidence>
<protein>
    <recommendedName>
        <fullName evidence="2">Transglutaminase-like domain-containing protein</fullName>
    </recommendedName>
</protein>
<dbReference type="Gene3D" id="3.10.620.30">
    <property type="match status" value="1"/>
</dbReference>
<reference evidence="3" key="2">
    <citation type="journal article" date="2021" name="PeerJ">
        <title>Extensive microbial diversity within the chicken gut microbiome revealed by metagenomics and culture.</title>
        <authorList>
            <person name="Gilroy R."/>
            <person name="Ravi A."/>
            <person name="Getino M."/>
            <person name="Pursley I."/>
            <person name="Horton D.L."/>
            <person name="Alikhan N.F."/>
            <person name="Baker D."/>
            <person name="Gharbi K."/>
            <person name="Hall N."/>
            <person name="Watson M."/>
            <person name="Adriaenssens E.M."/>
            <person name="Foster-Nyarko E."/>
            <person name="Jarju S."/>
            <person name="Secka A."/>
            <person name="Antonio M."/>
            <person name="Oren A."/>
            <person name="Chaudhuri R.R."/>
            <person name="La Ragione R."/>
            <person name="Hildebrand F."/>
            <person name="Pallen M.J."/>
        </authorList>
    </citation>
    <scope>NUCLEOTIDE SEQUENCE</scope>
    <source>
        <strain evidence="3">ChiSxjej2B14-8506</strain>
    </source>
</reference>
<dbReference type="Pfam" id="PF01841">
    <property type="entry name" value="Transglut_core"/>
    <property type="match status" value="1"/>
</dbReference>
<feature type="domain" description="Transglutaminase-like" evidence="2">
    <location>
        <begin position="186"/>
        <end position="243"/>
    </location>
</feature>
<dbReference type="Proteomes" id="UP000824123">
    <property type="component" value="Unassembled WGS sequence"/>
</dbReference>
<comment type="caution">
    <text evidence="3">The sequence shown here is derived from an EMBL/GenBank/DDBJ whole genome shotgun (WGS) entry which is preliminary data.</text>
</comment>
<name>A0A9D1LQ35_9FIRM</name>
<dbReference type="SUPFAM" id="SSF54001">
    <property type="entry name" value="Cysteine proteinases"/>
    <property type="match status" value="1"/>
</dbReference>
<reference evidence="3" key="1">
    <citation type="submission" date="2020-10" db="EMBL/GenBank/DDBJ databases">
        <authorList>
            <person name="Gilroy R."/>
        </authorList>
    </citation>
    <scope>NUCLEOTIDE SEQUENCE</scope>
    <source>
        <strain evidence="3">ChiSxjej2B14-8506</strain>
    </source>
</reference>
<accession>A0A9D1LQ35</accession>
<dbReference type="InterPro" id="IPR038765">
    <property type="entry name" value="Papain-like_cys_pep_sf"/>
</dbReference>
<feature type="chain" id="PRO_5039227536" description="Transglutaminase-like domain-containing protein" evidence="1">
    <location>
        <begin position="32"/>
        <end position="382"/>
    </location>
</feature>
<evidence type="ECO:0000313" key="4">
    <source>
        <dbReference type="Proteomes" id="UP000824123"/>
    </source>
</evidence>
<feature type="signal peptide" evidence="1">
    <location>
        <begin position="1"/>
        <end position="31"/>
    </location>
</feature>
<dbReference type="EMBL" id="DVNK01000011">
    <property type="protein sequence ID" value="HIU45955.1"/>
    <property type="molecule type" value="Genomic_DNA"/>
</dbReference>
<evidence type="ECO:0000256" key="1">
    <source>
        <dbReference type="SAM" id="SignalP"/>
    </source>
</evidence>
<dbReference type="AlphaFoldDB" id="A0A9D1LQ35"/>
<dbReference type="InterPro" id="IPR002931">
    <property type="entry name" value="Transglutaminase-like"/>
</dbReference>
<dbReference type="SMART" id="SM00460">
    <property type="entry name" value="TGc"/>
    <property type="match status" value="1"/>
</dbReference>
<sequence length="382" mass="42652">MTIKGYDICWRRYALALALMLVCALALPARAAHEFKSLDEAYEYLRVCTQRRDERIVLTLPASAVSAYDDDELRLQLVMAAPLLSRLHSTHIRTADSLTCEITPTYRAGVRMSDAWRSGDLSALSESEVRALQIAVELAIELKARYDTNLELEKAIFDELCSRLTYVNSAVFASDHDTPITTATNALLYGEANCQGYSDAFYLLASLCGIDVGFQNGFDSRGNSHLWNTICLDGNWYAVDVTAGDSGDSSTGEPLINYALFNAGTDACAGSLNWPTYYQSVELAPFSDDNYFFNAGPPNFGSSFDDIEALCRYLYDRRAGYGATEVYALLTNCAELDLEEFNATLAHIVEDVYRHPRATSWRVWSWPQGEDSTCLLLRWNQF</sequence>
<organism evidence="3 4">
    <name type="scientific">Candidatus Fimadaptatus faecigallinarum</name>
    <dbReference type="NCBI Taxonomy" id="2840814"/>
    <lineage>
        <taxon>Bacteria</taxon>
        <taxon>Bacillati</taxon>
        <taxon>Bacillota</taxon>
        <taxon>Clostridia</taxon>
        <taxon>Eubacteriales</taxon>
        <taxon>Candidatus Fimadaptatus</taxon>
    </lineage>
</organism>